<dbReference type="PANTHER" id="PTHR42678">
    <property type="entry name" value="AMIDASE"/>
    <property type="match status" value="1"/>
</dbReference>
<accession>A0ABT5S0P0</accession>
<evidence type="ECO:0000313" key="4">
    <source>
        <dbReference type="Proteomes" id="UP001148932"/>
    </source>
</evidence>
<feature type="domain" description="Amidase" evidence="2">
    <location>
        <begin position="59"/>
        <end position="518"/>
    </location>
</feature>
<dbReference type="EMBL" id="JAPCKI010000011">
    <property type="protein sequence ID" value="MDD2179215.1"/>
    <property type="molecule type" value="Genomic_DNA"/>
</dbReference>
<evidence type="ECO:0000259" key="2">
    <source>
        <dbReference type="Pfam" id="PF01425"/>
    </source>
</evidence>
<gene>
    <name evidence="3" type="ORF">OIN59_17395</name>
</gene>
<reference evidence="3" key="1">
    <citation type="submission" date="2022-10" db="EMBL/GenBank/DDBJ databases">
        <title>Description of microaerobic benzene degrading bacteria.</title>
        <authorList>
            <person name="Bedics A."/>
            <person name="Tancsics A."/>
            <person name="Banerjee S."/>
        </authorList>
    </citation>
    <scope>NUCLEOTIDE SEQUENCE</scope>
    <source>
        <strain evidence="3">D2M1</strain>
    </source>
</reference>
<feature type="signal peptide" evidence="1">
    <location>
        <begin position="1"/>
        <end position="29"/>
    </location>
</feature>
<keyword evidence="4" id="KW-1185">Reference proteome</keyword>
<name>A0ABT5S0P0_9BURK</name>
<dbReference type="PANTHER" id="PTHR42678:SF34">
    <property type="entry name" value="OS04G0183300 PROTEIN"/>
    <property type="match status" value="1"/>
</dbReference>
<feature type="chain" id="PRO_5046862558" evidence="1">
    <location>
        <begin position="30"/>
        <end position="529"/>
    </location>
</feature>
<dbReference type="Pfam" id="PF01425">
    <property type="entry name" value="Amidase"/>
    <property type="match status" value="1"/>
</dbReference>
<protein>
    <submittedName>
        <fullName evidence="3">Amidase family protein</fullName>
    </submittedName>
</protein>
<dbReference type="InterPro" id="IPR036928">
    <property type="entry name" value="AS_sf"/>
</dbReference>
<evidence type="ECO:0000256" key="1">
    <source>
        <dbReference type="SAM" id="SignalP"/>
    </source>
</evidence>
<sequence>MHTLPAFLSSRPACNALMLALATALPAWAAAAMPAERIIAMGLPELRAALDSGALTSAELVAAYLQRIESVDRPAGGTRAVLAVNGAALEQARAWDAQQRAQQGAAARNAPLAGIPFLAKDNFDAVGMPNTGGSLALAQSVPTTNAFVVQRLLDQGAILLGKTNLSELAASYGWYGYSAVGGQTLNPFNPLRTADGSSSGSAAAVAAKLAPFALGTDTTGSIRAPASVTGTVGMRATMGLVSRAGIIPMSLTADAVGAITRSVQDQAIVLDAIQGEDKGDASTKGMVRPQQPLATGLATATLAGKRIAVVENFEGGNPEVDAMQRSAVAAMEKAGAQIVRIRLPKVYETLQPAVLGPIGLAEFRPQFEAYLAGLPAGQPRDLREFMVRLEALTDKGRRGINPGRYKGLQENLDTRTTDGPEYIHLLSVVVPTLRRELGELMAAGRYDALFYPTLACTAPVVPGKADPSFVCKTYAYAAGKISPTTGFPEITVNAGTAAGNLPVGVSFLGRAGDDAKVLEIAAAFERLKQ</sequence>
<proteinExistence type="predicted"/>
<dbReference type="Gene3D" id="3.90.1300.10">
    <property type="entry name" value="Amidase signature (AS) domain"/>
    <property type="match status" value="1"/>
</dbReference>
<dbReference type="RefSeq" id="WP_274112326.1">
    <property type="nucleotide sequence ID" value="NZ_JAPCKI010000011.1"/>
</dbReference>
<dbReference type="InterPro" id="IPR023631">
    <property type="entry name" value="Amidase_dom"/>
</dbReference>
<dbReference type="Proteomes" id="UP001148932">
    <property type="component" value="Unassembled WGS sequence"/>
</dbReference>
<organism evidence="3 4">
    <name type="scientific">Acidovorax benzenivorans</name>
    <dbReference type="NCBI Taxonomy" id="2987520"/>
    <lineage>
        <taxon>Bacteria</taxon>
        <taxon>Pseudomonadati</taxon>
        <taxon>Pseudomonadota</taxon>
        <taxon>Betaproteobacteria</taxon>
        <taxon>Burkholderiales</taxon>
        <taxon>Comamonadaceae</taxon>
        <taxon>Acidovorax</taxon>
    </lineage>
</organism>
<comment type="caution">
    <text evidence="3">The sequence shown here is derived from an EMBL/GenBank/DDBJ whole genome shotgun (WGS) entry which is preliminary data.</text>
</comment>
<dbReference type="SUPFAM" id="SSF75304">
    <property type="entry name" value="Amidase signature (AS) enzymes"/>
    <property type="match status" value="1"/>
</dbReference>
<keyword evidence="1" id="KW-0732">Signal</keyword>
<evidence type="ECO:0000313" key="3">
    <source>
        <dbReference type="EMBL" id="MDD2179215.1"/>
    </source>
</evidence>